<feature type="signal peptide" evidence="1">
    <location>
        <begin position="1"/>
        <end position="17"/>
    </location>
</feature>
<keyword evidence="3" id="KW-1185">Reference proteome</keyword>
<evidence type="ECO:0000313" key="2">
    <source>
        <dbReference type="EMBL" id="KAK8965328.1"/>
    </source>
</evidence>
<dbReference type="Proteomes" id="UP001412067">
    <property type="component" value="Unassembled WGS sequence"/>
</dbReference>
<evidence type="ECO:0000256" key="1">
    <source>
        <dbReference type="SAM" id="SignalP"/>
    </source>
</evidence>
<feature type="chain" id="PRO_5045240973" evidence="1">
    <location>
        <begin position="18"/>
        <end position="73"/>
    </location>
</feature>
<evidence type="ECO:0000313" key="3">
    <source>
        <dbReference type="Proteomes" id="UP001412067"/>
    </source>
</evidence>
<accession>A0ABR2MMY3</accession>
<protein>
    <submittedName>
        <fullName evidence="2">Uncharacterized protein</fullName>
    </submittedName>
</protein>
<organism evidence="2 3">
    <name type="scientific">Platanthera guangdongensis</name>
    <dbReference type="NCBI Taxonomy" id="2320717"/>
    <lineage>
        <taxon>Eukaryota</taxon>
        <taxon>Viridiplantae</taxon>
        <taxon>Streptophyta</taxon>
        <taxon>Embryophyta</taxon>
        <taxon>Tracheophyta</taxon>
        <taxon>Spermatophyta</taxon>
        <taxon>Magnoliopsida</taxon>
        <taxon>Liliopsida</taxon>
        <taxon>Asparagales</taxon>
        <taxon>Orchidaceae</taxon>
        <taxon>Orchidoideae</taxon>
        <taxon>Orchideae</taxon>
        <taxon>Orchidinae</taxon>
        <taxon>Platanthera</taxon>
    </lineage>
</organism>
<gene>
    <name evidence="2" type="ORF">KSP40_PGU001625</name>
</gene>
<reference evidence="2 3" key="1">
    <citation type="journal article" date="2022" name="Nat. Plants">
        <title>Genomes of leafy and leafless Platanthera orchids illuminate the evolution of mycoheterotrophy.</title>
        <authorList>
            <person name="Li M.H."/>
            <person name="Liu K.W."/>
            <person name="Li Z."/>
            <person name="Lu H.C."/>
            <person name="Ye Q.L."/>
            <person name="Zhang D."/>
            <person name="Wang J.Y."/>
            <person name="Li Y.F."/>
            <person name="Zhong Z.M."/>
            <person name="Liu X."/>
            <person name="Yu X."/>
            <person name="Liu D.K."/>
            <person name="Tu X.D."/>
            <person name="Liu B."/>
            <person name="Hao Y."/>
            <person name="Liao X.Y."/>
            <person name="Jiang Y.T."/>
            <person name="Sun W.H."/>
            <person name="Chen J."/>
            <person name="Chen Y.Q."/>
            <person name="Ai Y."/>
            <person name="Zhai J.W."/>
            <person name="Wu S.S."/>
            <person name="Zhou Z."/>
            <person name="Hsiao Y.Y."/>
            <person name="Wu W.L."/>
            <person name="Chen Y.Y."/>
            <person name="Lin Y.F."/>
            <person name="Hsu J.L."/>
            <person name="Li C.Y."/>
            <person name="Wang Z.W."/>
            <person name="Zhao X."/>
            <person name="Zhong W.Y."/>
            <person name="Ma X.K."/>
            <person name="Ma L."/>
            <person name="Huang J."/>
            <person name="Chen G.Z."/>
            <person name="Huang M.Z."/>
            <person name="Huang L."/>
            <person name="Peng D.H."/>
            <person name="Luo Y.B."/>
            <person name="Zou S.Q."/>
            <person name="Chen S.P."/>
            <person name="Lan S."/>
            <person name="Tsai W.C."/>
            <person name="Van de Peer Y."/>
            <person name="Liu Z.J."/>
        </authorList>
    </citation>
    <scope>NUCLEOTIDE SEQUENCE [LARGE SCALE GENOMIC DNA]</scope>
    <source>
        <strain evidence="2">Lor288</strain>
    </source>
</reference>
<proteinExistence type="predicted"/>
<sequence length="73" mass="8064">MALLSFLVLPVPDPAVSAPVNTDPINCFDKNPKLKCCPRRSSTEILNFKPEPRAPPLRIRRPAHVLHPEAAEA</sequence>
<dbReference type="EMBL" id="JBBWWR010000006">
    <property type="protein sequence ID" value="KAK8965328.1"/>
    <property type="molecule type" value="Genomic_DNA"/>
</dbReference>
<comment type="caution">
    <text evidence="2">The sequence shown here is derived from an EMBL/GenBank/DDBJ whole genome shotgun (WGS) entry which is preliminary data.</text>
</comment>
<keyword evidence="1" id="KW-0732">Signal</keyword>
<name>A0ABR2MMY3_9ASPA</name>